<accession>A0A8X8IC41</accession>
<organism evidence="1 2">
    <name type="scientific">Hydrobacter penzbergensis</name>
    <dbReference type="NCBI Taxonomy" id="1235997"/>
    <lineage>
        <taxon>Bacteria</taxon>
        <taxon>Pseudomonadati</taxon>
        <taxon>Bacteroidota</taxon>
        <taxon>Chitinophagia</taxon>
        <taxon>Chitinophagales</taxon>
        <taxon>Chitinophagaceae</taxon>
        <taxon>Hydrobacter</taxon>
    </lineage>
</organism>
<keyword evidence="2" id="KW-1185">Reference proteome</keyword>
<dbReference type="RefSeq" id="WP_092721250.1">
    <property type="nucleotide sequence ID" value="NZ_FNNO01000001.1"/>
</dbReference>
<proteinExistence type="predicted"/>
<sequence>MQAAISTNNEADARAIVYPLANKVASYFYAKYKRDIRQDFVNNPQGIIILGVLYAAKERHAATINMSASLHAPGQGFAVESNRATFDCLLSAVGSVIGLSDARNLWQSIAAGATEETAIAALKVIGRRVAGVITVAIMVYDLGSCLDWW</sequence>
<dbReference type="EMBL" id="FNNO01000001">
    <property type="protein sequence ID" value="SDW02665.1"/>
    <property type="molecule type" value="Genomic_DNA"/>
</dbReference>
<protein>
    <submittedName>
        <fullName evidence="1">Uncharacterized protein</fullName>
    </submittedName>
</protein>
<evidence type="ECO:0000313" key="1">
    <source>
        <dbReference type="EMBL" id="SDW02665.1"/>
    </source>
</evidence>
<gene>
    <name evidence="1" type="ORF">SAMN05444410_10150</name>
</gene>
<dbReference type="AlphaFoldDB" id="A0A8X8IC41"/>
<comment type="caution">
    <text evidence="1">The sequence shown here is derived from an EMBL/GenBank/DDBJ whole genome shotgun (WGS) entry which is preliminary data.</text>
</comment>
<name>A0A8X8IC41_9BACT</name>
<evidence type="ECO:0000313" key="2">
    <source>
        <dbReference type="Proteomes" id="UP000198711"/>
    </source>
</evidence>
<reference evidence="1 2" key="1">
    <citation type="submission" date="2016-10" db="EMBL/GenBank/DDBJ databases">
        <authorList>
            <person name="Varghese N."/>
            <person name="Submissions S."/>
        </authorList>
    </citation>
    <scope>NUCLEOTIDE SEQUENCE [LARGE SCALE GENOMIC DNA]</scope>
    <source>
        <strain evidence="1 2">DSM 25353</strain>
    </source>
</reference>
<dbReference type="Proteomes" id="UP000198711">
    <property type="component" value="Unassembled WGS sequence"/>
</dbReference>